<evidence type="ECO:0000256" key="5">
    <source>
        <dbReference type="ARBA" id="ARBA00023163"/>
    </source>
</evidence>
<evidence type="ECO:0000256" key="4">
    <source>
        <dbReference type="ARBA" id="ARBA00023015"/>
    </source>
</evidence>
<feature type="compositionally biased region" description="Polar residues" evidence="7">
    <location>
        <begin position="547"/>
        <end position="558"/>
    </location>
</feature>
<name>A0AAD9GH44_BABDI</name>
<keyword evidence="4" id="KW-0805">Transcription regulation</keyword>
<evidence type="ECO:0000313" key="9">
    <source>
        <dbReference type="Proteomes" id="UP001195914"/>
    </source>
</evidence>
<dbReference type="PANTHER" id="PTHR12144">
    <property type="entry name" value="NEGATIVE ELONGATION FACTOR D"/>
    <property type="match status" value="1"/>
</dbReference>
<dbReference type="EMBL" id="JAHBMH010000024">
    <property type="protein sequence ID" value="KAK1938384.1"/>
    <property type="molecule type" value="Genomic_DNA"/>
</dbReference>
<keyword evidence="5" id="KW-0804">Transcription</keyword>
<dbReference type="GO" id="GO:0032021">
    <property type="term" value="C:NELF complex"/>
    <property type="evidence" value="ECO:0007669"/>
    <property type="project" value="TreeGrafter"/>
</dbReference>
<feature type="region of interest" description="Disordered" evidence="7">
    <location>
        <begin position="535"/>
        <end position="581"/>
    </location>
</feature>
<dbReference type="PANTHER" id="PTHR12144:SF0">
    <property type="entry name" value="NEGATIVE ELONGATION FACTOR C_D"/>
    <property type="match status" value="1"/>
</dbReference>
<gene>
    <name evidence="8" type="ORF">X943_000742</name>
</gene>
<accession>A0AAD9GH44</accession>
<comment type="caution">
    <text evidence="8">The sequence shown here is derived from an EMBL/GenBank/DDBJ whole genome shotgun (WGS) entry which is preliminary data.</text>
</comment>
<dbReference type="Proteomes" id="UP001195914">
    <property type="component" value="Unassembled WGS sequence"/>
</dbReference>
<dbReference type="AlphaFoldDB" id="A0AAD9GH44"/>
<comment type="subcellular location">
    <subcellularLocation>
        <location evidence="1">Nucleus</location>
    </subcellularLocation>
</comment>
<evidence type="ECO:0000313" key="8">
    <source>
        <dbReference type="EMBL" id="KAK1938384.1"/>
    </source>
</evidence>
<organism evidence="8 9">
    <name type="scientific">Babesia divergens</name>
    <dbReference type="NCBI Taxonomy" id="32595"/>
    <lineage>
        <taxon>Eukaryota</taxon>
        <taxon>Sar</taxon>
        <taxon>Alveolata</taxon>
        <taxon>Apicomplexa</taxon>
        <taxon>Aconoidasida</taxon>
        <taxon>Piroplasmida</taxon>
        <taxon>Babesiidae</taxon>
        <taxon>Babesia</taxon>
    </lineage>
</organism>
<dbReference type="InterPro" id="IPR006942">
    <property type="entry name" value="TH1"/>
</dbReference>
<reference evidence="8" key="1">
    <citation type="journal article" date="2014" name="Nucleic Acids Res.">
        <title>The evolutionary dynamics of variant antigen genes in Babesia reveal a history of genomic innovation underlying host-parasite interaction.</title>
        <authorList>
            <person name="Jackson A.P."/>
            <person name="Otto T.D."/>
            <person name="Darby A."/>
            <person name="Ramaprasad A."/>
            <person name="Xia D."/>
            <person name="Echaide I.E."/>
            <person name="Farber M."/>
            <person name="Gahlot S."/>
            <person name="Gamble J."/>
            <person name="Gupta D."/>
            <person name="Gupta Y."/>
            <person name="Jackson L."/>
            <person name="Malandrin L."/>
            <person name="Malas T.B."/>
            <person name="Moussa E."/>
            <person name="Nair M."/>
            <person name="Reid A.J."/>
            <person name="Sanders M."/>
            <person name="Sharma J."/>
            <person name="Tracey A."/>
            <person name="Quail M.A."/>
            <person name="Weir W."/>
            <person name="Wastling J.M."/>
            <person name="Hall N."/>
            <person name="Willadsen P."/>
            <person name="Lingelbach K."/>
            <person name="Shiels B."/>
            <person name="Tait A."/>
            <person name="Berriman M."/>
            <person name="Allred D.R."/>
            <person name="Pain A."/>
        </authorList>
    </citation>
    <scope>NUCLEOTIDE SEQUENCE</scope>
    <source>
        <strain evidence="8">1802A</strain>
    </source>
</reference>
<proteinExistence type="inferred from homology"/>
<sequence length="970" mass="111152">MGGSTGQAVPPPPDRREIIEVVAEEFKDSEDFIKSPDAIMDDSVFLHIKKVISYLYRKEFDVVDGDGSSCSEERKSEYLAELNTNILNTLVDGYVGYAWLCEVCARWIEELNVQGSDYFPILGLGDKRDRSSSGTSCTASIIQEALMSFLTKKYDSEKMRVYMEDKADHDKWNPPELYWNLMKSPIVVSHMIKIYHERPKDEFLSSWYQDYINTASANMKLEQADIDKEGLSRITSNFSVFTLRISEEILRFLSTDDVLDSIDLENSSPLSPLFWHAENAYIYSQALLHFIYQWRIDLRGCRRLSQLISRATMHPNEGLFPDADKADGKLCEWSVSQIHLLMTNLSRFPNLHNAYKRLCTNQRMSDFKLNEMDVCDFYDELNKTLNEFDNYGVLLFDQSRDYNRRQSTHSTDAEYIDESVSQYGDANRSDEYMRLRNAPEMPPLEAIRESNLLNKLIEDFANEDRSLPDSNTWIRYANLLVLLSVSSPYEMLYFHYDELSCDHLKRLPQREVWKQFYLPECDDSSLDEIEHLRDFGTNIPEDDGSSDLYSLQPDSSNPGDDESPYSDFNMDQDASHDTSTGSAAKVYKAWNDKESSFSYEMDSPSAISKSVLSSSAFESELCHDMERKSASESECLGGKVRLAPYAEGSADTRESPGKRALDSPPAYGFVRAKRGCFSNSQEHRYDNDSYNFLEIKSTLASAIYKNTNENSRLGAPRNISAERLAEMKEIYASFKIQSDKVKSVARKELYELYKLIHTPSIKSHERDLEMREFISTNIASSVVMAYIRHTVVKKRKIEALSNLKLLLLKEIADRHAAKRLPIAIFLRDVCIACANGNITAISSSSKLERLEYIADLLVYMARFERQCVPTVSIFNSIMHQLDRSISRHFISTLLQYCGAPYGEHFMWHLLRLVETFLNLGKTGPSSVPNEKDVNITAQYLKPLLQECLESWSSNEGLMEIASRCDALLHN</sequence>
<evidence type="ECO:0000256" key="7">
    <source>
        <dbReference type="SAM" id="MobiDB-lite"/>
    </source>
</evidence>
<dbReference type="GO" id="GO:0003723">
    <property type="term" value="F:RNA binding"/>
    <property type="evidence" value="ECO:0007669"/>
    <property type="project" value="TreeGrafter"/>
</dbReference>
<keyword evidence="9" id="KW-1185">Reference proteome</keyword>
<evidence type="ECO:0000256" key="2">
    <source>
        <dbReference type="ARBA" id="ARBA00005726"/>
    </source>
</evidence>
<evidence type="ECO:0000256" key="6">
    <source>
        <dbReference type="ARBA" id="ARBA00023242"/>
    </source>
</evidence>
<reference evidence="8" key="2">
    <citation type="submission" date="2021-05" db="EMBL/GenBank/DDBJ databases">
        <authorList>
            <person name="Pain A."/>
        </authorList>
    </citation>
    <scope>NUCLEOTIDE SEQUENCE</scope>
    <source>
        <strain evidence="8">1802A</strain>
    </source>
</reference>
<keyword evidence="3" id="KW-0678">Repressor</keyword>
<dbReference type="GO" id="GO:0034244">
    <property type="term" value="P:negative regulation of transcription elongation by RNA polymerase II"/>
    <property type="evidence" value="ECO:0007669"/>
    <property type="project" value="TreeGrafter"/>
</dbReference>
<keyword evidence="6" id="KW-0539">Nucleus</keyword>
<evidence type="ECO:0000256" key="1">
    <source>
        <dbReference type="ARBA" id="ARBA00004123"/>
    </source>
</evidence>
<protein>
    <submittedName>
        <fullName evidence="8">Uncharacterized protein</fullName>
    </submittedName>
</protein>
<comment type="similarity">
    <text evidence="2">Belongs to the NELF-D family.</text>
</comment>
<evidence type="ECO:0000256" key="3">
    <source>
        <dbReference type="ARBA" id="ARBA00022491"/>
    </source>
</evidence>